<dbReference type="GO" id="GO:0003677">
    <property type="term" value="F:DNA binding"/>
    <property type="evidence" value="ECO:0007669"/>
    <property type="project" value="UniProtKB-KW"/>
</dbReference>
<dbReference type="Pfam" id="PF00204">
    <property type="entry name" value="DNA_gyraseB"/>
    <property type="match status" value="1"/>
</dbReference>
<dbReference type="InterPro" id="IPR050634">
    <property type="entry name" value="DNA_Topoisomerase_II"/>
</dbReference>
<evidence type="ECO:0000256" key="9">
    <source>
        <dbReference type="ARBA" id="ARBA00023125"/>
    </source>
</evidence>
<feature type="domain" description="C-terminal associated" evidence="15">
    <location>
        <begin position="533"/>
        <end position="618"/>
    </location>
</feature>
<dbReference type="SUPFAM" id="SSF55874">
    <property type="entry name" value="ATPase domain of HSP90 chaperone/DNA topoisomerase II/histidine kinase"/>
    <property type="match status" value="1"/>
</dbReference>
<keyword evidence="9" id="KW-0238">DNA-binding</keyword>
<comment type="cofactor">
    <cofactor evidence="2">
        <name>Mg(2+)</name>
        <dbReference type="ChEBI" id="CHEBI:18420"/>
    </cofactor>
</comment>
<feature type="domain" description="Toprim" evidence="13">
    <location>
        <begin position="407"/>
        <end position="523"/>
    </location>
</feature>
<name>A0A8S5ULW3_9CAUD</name>
<sequence length="633" mass="72159">MTDFKVLTDRDHILLRPAMYIGSTTLEEHQQFISGQWTELKYSSGLVKIINEIIDNSVDEAIRTKFKFANKIDVQINNEKVSVSDNGRGIPQDLIETPEGEKLLRPVLAWTRTKAGSNFSNDRVTVGMNGVGSSLTAIFSKEFTGITSDGKNEVLVQINNNADDINWTQKKSASMGTTVSFKPDLKRFDCSEISTDVEKLILERLQSLSVVYPKIKFSLNCKNVNLKLTDYFNQFGLNVQYKSENYSVALAASEDGLKQNSYINGLYIKNGGSHQDFFLDQFCQELLVLIKKKHKKLDIKPARIKECITFVMIGSNFNNPKFDSQTKERLTNSVSEVKEYFNLDEKKFKKFVKEFFETSELLDPIIESALARILAAEKALETKLAKKIKKVNVPSHIKAGQKENSILFLTEGDSAISSLLDSRNPKIHGGFPLRGKVLNTFGETNARILENKELANIINILGLEFNKSPIEIDKRGNVICNMNYDYIGIMTDADVDGGSIQLLLCLFFSKWPDLFKHNRVKIVKSPRWILTSKTESLFFYTDESYEEFCSKNKINSYEIRYIKGLGSLRKHEYKKMLNEPFFVDVKLNDNYQEWLDMLFGNNADLRKDWMLEGITPAEVKSAQNNKQNIFEGL</sequence>
<dbReference type="InterPro" id="IPR013760">
    <property type="entry name" value="Topo_IIA-like_dom_sf"/>
</dbReference>
<dbReference type="Pfam" id="PF01751">
    <property type="entry name" value="Toprim"/>
    <property type="match status" value="1"/>
</dbReference>
<keyword evidence="7" id="KW-0067">ATP-binding</keyword>
<evidence type="ECO:0000256" key="1">
    <source>
        <dbReference type="ARBA" id="ARBA00000185"/>
    </source>
</evidence>
<dbReference type="InterPro" id="IPR013759">
    <property type="entry name" value="Topo_IIA_B_C"/>
</dbReference>
<dbReference type="EC" id="5.6.2.2" evidence="4"/>
<evidence type="ECO:0000313" key="16">
    <source>
        <dbReference type="EMBL" id="DAF95472.1"/>
    </source>
</evidence>
<dbReference type="Gene3D" id="3.30.565.10">
    <property type="entry name" value="Histidine kinase-like ATPase, C-terminal domain"/>
    <property type="match status" value="1"/>
</dbReference>
<dbReference type="SUPFAM" id="SSF54211">
    <property type="entry name" value="Ribosomal protein S5 domain 2-like"/>
    <property type="match status" value="1"/>
</dbReference>
<dbReference type="Pfam" id="PF02518">
    <property type="entry name" value="HATPase_c"/>
    <property type="match status" value="1"/>
</dbReference>
<dbReference type="PANTHER" id="PTHR10169">
    <property type="entry name" value="DNA TOPOISOMERASE/GYRASE"/>
    <property type="match status" value="1"/>
</dbReference>
<evidence type="ECO:0000256" key="8">
    <source>
        <dbReference type="ARBA" id="ARBA00023029"/>
    </source>
</evidence>
<dbReference type="SUPFAM" id="SSF56719">
    <property type="entry name" value="Type II DNA topoisomerase"/>
    <property type="match status" value="1"/>
</dbReference>
<evidence type="ECO:0000256" key="5">
    <source>
        <dbReference type="ARBA" id="ARBA00019635"/>
    </source>
</evidence>
<evidence type="ECO:0000259" key="13">
    <source>
        <dbReference type="Pfam" id="PF01751"/>
    </source>
</evidence>
<feature type="domain" description="Histidine kinase/HSP90-like ATPase" evidence="14">
    <location>
        <begin position="45"/>
        <end position="186"/>
    </location>
</feature>
<evidence type="ECO:0000256" key="10">
    <source>
        <dbReference type="ARBA" id="ARBA00023235"/>
    </source>
</evidence>
<dbReference type="SMART" id="SM00433">
    <property type="entry name" value="TOP2c"/>
    <property type="match status" value="1"/>
</dbReference>
<evidence type="ECO:0000256" key="4">
    <source>
        <dbReference type="ARBA" id="ARBA00012895"/>
    </source>
</evidence>
<protein>
    <recommendedName>
        <fullName evidence="5">DNA topoisomerase 2</fullName>
        <ecNumber evidence="4">5.6.2.2</ecNumber>
    </recommendedName>
    <alternativeName>
        <fullName evidence="11">DNA topoisomerase II</fullName>
    </alternativeName>
</protein>
<feature type="domain" description="DNA topoisomerase type IIA subunit B" evidence="12">
    <location>
        <begin position="244"/>
        <end position="378"/>
    </location>
</feature>
<keyword evidence="8" id="KW-0799">Topoisomerase</keyword>
<dbReference type="InterPro" id="IPR018522">
    <property type="entry name" value="TopoIIA_CS"/>
</dbReference>
<comment type="similarity">
    <text evidence="3">Belongs to the type II topoisomerase family.</text>
</comment>
<dbReference type="FunFam" id="3.40.50.670:FF:000001">
    <property type="entry name" value="DNA topoisomerase 2"/>
    <property type="match status" value="1"/>
</dbReference>
<evidence type="ECO:0000256" key="2">
    <source>
        <dbReference type="ARBA" id="ARBA00001946"/>
    </source>
</evidence>
<proteinExistence type="inferred from homology"/>
<organism evidence="16">
    <name type="scientific">Myoviridae sp. ctCo31</name>
    <dbReference type="NCBI Taxonomy" id="2825053"/>
    <lineage>
        <taxon>Viruses</taxon>
        <taxon>Duplodnaviria</taxon>
        <taxon>Heunggongvirae</taxon>
        <taxon>Uroviricota</taxon>
        <taxon>Caudoviricetes</taxon>
    </lineage>
</organism>
<dbReference type="InterPro" id="IPR003594">
    <property type="entry name" value="HATPase_dom"/>
</dbReference>
<dbReference type="InterPro" id="IPR020568">
    <property type="entry name" value="Ribosomal_Su5_D2-typ_SF"/>
</dbReference>
<dbReference type="InterPro" id="IPR036890">
    <property type="entry name" value="HATPase_C_sf"/>
</dbReference>
<dbReference type="Gene3D" id="3.40.50.670">
    <property type="match status" value="1"/>
</dbReference>
<dbReference type="PRINTS" id="PR00418">
    <property type="entry name" value="TPI2FAMILY"/>
</dbReference>
<evidence type="ECO:0000256" key="11">
    <source>
        <dbReference type="ARBA" id="ARBA00031138"/>
    </source>
</evidence>
<reference evidence="16" key="1">
    <citation type="journal article" date="2021" name="Proc. Natl. Acad. Sci. U.S.A.">
        <title>A Catalog of Tens of Thousands of Viruses from Human Metagenomes Reveals Hidden Associations with Chronic Diseases.</title>
        <authorList>
            <person name="Tisza M.J."/>
            <person name="Buck C.B."/>
        </authorList>
    </citation>
    <scope>NUCLEOTIDE SEQUENCE</scope>
    <source>
        <strain evidence="16">CtCo31</strain>
    </source>
</reference>
<keyword evidence="10" id="KW-0413">Isomerase</keyword>
<evidence type="ECO:0000259" key="14">
    <source>
        <dbReference type="Pfam" id="PF02518"/>
    </source>
</evidence>
<evidence type="ECO:0000256" key="6">
    <source>
        <dbReference type="ARBA" id="ARBA00022741"/>
    </source>
</evidence>
<dbReference type="InterPro" id="IPR006171">
    <property type="entry name" value="TOPRIM_dom"/>
</dbReference>
<keyword evidence="6" id="KW-0547">Nucleotide-binding</keyword>
<evidence type="ECO:0000256" key="3">
    <source>
        <dbReference type="ARBA" id="ARBA00011080"/>
    </source>
</evidence>
<dbReference type="InterPro" id="IPR014721">
    <property type="entry name" value="Ribsml_uS5_D2-typ_fold_subgr"/>
</dbReference>
<dbReference type="GO" id="GO:0005524">
    <property type="term" value="F:ATP binding"/>
    <property type="evidence" value="ECO:0007669"/>
    <property type="project" value="UniProtKB-KW"/>
</dbReference>
<dbReference type="GO" id="GO:0006265">
    <property type="term" value="P:DNA topological change"/>
    <property type="evidence" value="ECO:0007669"/>
    <property type="project" value="InterPro"/>
</dbReference>
<dbReference type="PROSITE" id="PS00177">
    <property type="entry name" value="TOPOISOMERASE_II"/>
    <property type="match status" value="1"/>
</dbReference>
<comment type="catalytic activity">
    <reaction evidence="1">
        <text>ATP-dependent breakage, passage and rejoining of double-stranded DNA.</text>
        <dbReference type="EC" id="5.6.2.2"/>
    </reaction>
</comment>
<dbReference type="Pfam" id="PF16898">
    <property type="entry name" value="TOPRIM_C"/>
    <property type="match status" value="1"/>
</dbReference>
<dbReference type="InterPro" id="IPR001241">
    <property type="entry name" value="Topo_IIA"/>
</dbReference>
<dbReference type="InterPro" id="IPR031660">
    <property type="entry name" value="TOPRIM_C"/>
</dbReference>
<dbReference type="GO" id="GO:0000819">
    <property type="term" value="P:sister chromatid segregation"/>
    <property type="evidence" value="ECO:0007669"/>
    <property type="project" value="TreeGrafter"/>
</dbReference>
<dbReference type="PANTHER" id="PTHR10169:SF38">
    <property type="entry name" value="DNA TOPOISOMERASE 2"/>
    <property type="match status" value="1"/>
</dbReference>
<dbReference type="EMBL" id="BK016109">
    <property type="protein sequence ID" value="DAF95472.1"/>
    <property type="molecule type" value="Genomic_DNA"/>
</dbReference>
<evidence type="ECO:0000256" key="7">
    <source>
        <dbReference type="ARBA" id="ARBA00022840"/>
    </source>
</evidence>
<dbReference type="InterPro" id="IPR013506">
    <property type="entry name" value="Topo_IIA_bsu_dom2"/>
</dbReference>
<accession>A0A8S5ULW3</accession>
<dbReference type="Gene3D" id="3.30.230.10">
    <property type="match status" value="1"/>
</dbReference>
<evidence type="ECO:0000259" key="12">
    <source>
        <dbReference type="Pfam" id="PF00204"/>
    </source>
</evidence>
<dbReference type="GO" id="GO:0003918">
    <property type="term" value="F:DNA topoisomerase type II (double strand cut, ATP-hydrolyzing) activity"/>
    <property type="evidence" value="ECO:0007669"/>
    <property type="project" value="UniProtKB-EC"/>
</dbReference>
<evidence type="ECO:0000259" key="15">
    <source>
        <dbReference type="Pfam" id="PF16898"/>
    </source>
</evidence>